<dbReference type="InterPro" id="IPR015720">
    <property type="entry name" value="Emp24-like"/>
</dbReference>
<sequence length="206" mass="24385">MIYFKNIILLSFLLQFSLFGIIQCTHFNIGPYEKDCIQLKAEKNNMIVGSYEFMDRKASCIISIFNRSDKKKEPVFKSTKIQDKFEIQVPAAAVYSFCYDNRKNSDVTIMFTLRVKESHNVNDSELSTIDDVKQINEKTSELFDQFLEVFDEQERMMEKSDLYKQFNEKMNSKLILWLEIQIILLVVLTLVHIYYIKSFFEIKTIV</sequence>
<reference evidence="10" key="2">
    <citation type="submission" date="2014-05" db="EMBL/GenBank/DDBJ databases">
        <title>The genome sequences of chimpanzee malaria parasites reveal the path to human adaptation.</title>
        <authorList>
            <person name="Otto T.D."/>
            <person name="Rayner J.C."/>
            <person name="Boehme U."/>
            <person name="Pain A."/>
            <person name="Spottiswoode N."/>
            <person name="Sanders M."/>
            <person name="Quail M."/>
            <person name="Ollomo B."/>
            <person name="Renaud F."/>
            <person name="Thomas A.W."/>
            <person name="Prugnolle F."/>
            <person name="Conway D.J."/>
            <person name="Newbold C."/>
            <person name="Berriman M."/>
        </authorList>
    </citation>
    <scope>NUCLEOTIDE SEQUENCE [LARGE SCALE GENOMIC DNA]</scope>
    <source>
        <strain evidence="10">CDC</strain>
    </source>
</reference>
<dbReference type="Proteomes" id="UP000027581">
    <property type="component" value="Unassembled WGS sequence"/>
</dbReference>
<keyword evidence="3 7" id="KW-0812">Transmembrane</keyword>
<name>A0A060S247_PLARE</name>
<dbReference type="EMBL" id="HG810774">
    <property type="protein sequence ID" value="CDO65939.1"/>
    <property type="molecule type" value="Genomic_DNA"/>
</dbReference>
<evidence type="ECO:0000256" key="2">
    <source>
        <dbReference type="ARBA" id="ARBA00007104"/>
    </source>
</evidence>
<evidence type="ECO:0000256" key="5">
    <source>
        <dbReference type="ARBA" id="ARBA00022989"/>
    </source>
</evidence>
<gene>
    <name evidence="10" type="ORF">PRCDC_1313500</name>
</gene>
<organism evidence="10 11">
    <name type="scientific">Plasmodium reichenowi</name>
    <dbReference type="NCBI Taxonomy" id="5854"/>
    <lineage>
        <taxon>Eukaryota</taxon>
        <taxon>Sar</taxon>
        <taxon>Alveolata</taxon>
        <taxon>Apicomplexa</taxon>
        <taxon>Aconoidasida</taxon>
        <taxon>Haemosporida</taxon>
        <taxon>Plasmodiidae</taxon>
        <taxon>Plasmodium</taxon>
        <taxon>Plasmodium (Laverania)</taxon>
    </lineage>
</organism>
<keyword evidence="11" id="KW-1185">Reference proteome</keyword>
<dbReference type="VEuPathDB" id="PlasmoDB:PRCDC_1313500"/>
<evidence type="ECO:0000256" key="1">
    <source>
        <dbReference type="ARBA" id="ARBA00004479"/>
    </source>
</evidence>
<evidence type="ECO:0000256" key="8">
    <source>
        <dbReference type="SAM" id="SignalP"/>
    </source>
</evidence>
<dbReference type="PANTHER" id="PTHR22811">
    <property type="entry name" value="TRANSMEMBRANE EMP24 DOMAIN-CONTAINING PROTEIN"/>
    <property type="match status" value="1"/>
</dbReference>
<comment type="similarity">
    <text evidence="2">Belongs to the EMP24/GP25L family.</text>
</comment>
<feature type="signal peptide" evidence="8">
    <location>
        <begin position="1"/>
        <end position="24"/>
    </location>
</feature>
<evidence type="ECO:0000259" key="9">
    <source>
        <dbReference type="SMART" id="SM01190"/>
    </source>
</evidence>
<dbReference type="SMART" id="SM01190">
    <property type="entry name" value="EMP24_GP25L"/>
    <property type="match status" value="1"/>
</dbReference>
<evidence type="ECO:0000256" key="7">
    <source>
        <dbReference type="SAM" id="Phobius"/>
    </source>
</evidence>
<dbReference type="PhylomeDB" id="A0A060S247"/>
<accession>A0A060S247</accession>
<dbReference type="AlphaFoldDB" id="A0A060S247"/>
<keyword evidence="5 7" id="KW-1133">Transmembrane helix</keyword>
<dbReference type="GO" id="GO:0016020">
    <property type="term" value="C:membrane"/>
    <property type="evidence" value="ECO:0007669"/>
    <property type="project" value="UniProtKB-SubCell"/>
</dbReference>
<reference evidence="10" key="1">
    <citation type="submission" date="2014-01" db="EMBL/GenBank/DDBJ databases">
        <authorList>
            <person name="Aslett M."/>
        </authorList>
    </citation>
    <scope>NUCLEOTIDE SEQUENCE</scope>
    <source>
        <strain evidence="10">CDC</strain>
    </source>
</reference>
<dbReference type="Pfam" id="PF01105">
    <property type="entry name" value="EMP24_GP25L"/>
    <property type="match status" value="1"/>
</dbReference>
<feature type="domain" description="GOLD" evidence="9">
    <location>
        <begin position="24"/>
        <end position="201"/>
    </location>
</feature>
<evidence type="ECO:0000256" key="3">
    <source>
        <dbReference type="ARBA" id="ARBA00022692"/>
    </source>
</evidence>
<proteinExistence type="inferred from homology"/>
<keyword evidence="4 8" id="KW-0732">Signal</keyword>
<dbReference type="VEuPathDB" id="PlasmoDB:PRG01_1316600"/>
<dbReference type="InterPro" id="IPR009038">
    <property type="entry name" value="GOLD_dom"/>
</dbReference>
<evidence type="ECO:0000313" key="11">
    <source>
        <dbReference type="Proteomes" id="UP000027581"/>
    </source>
</evidence>
<keyword evidence="6 7" id="KW-0472">Membrane</keyword>
<evidence type="ECO:0000313" key="10">
    <source>
        <dbReference type="EMBL" id="CDO65939.1"/>
    </source>
</evidence>
<feature type="chain" id="PRO_5001591844" evidence="8">
    <location>
        <begin position="25"/>
        <end position="206"/>
    </location>
</feature>
<protein>
    <submittedName>
        <fullName evidence="10">Cop-coated vesicle membrane protein p24, putative</fullName>
    </submittedName>
</protein>
<comment type="subcellular location">
    <subcellularLocation>
        <location evidence="1">Membrane</location>
        <topology evidence="1">Single-pass type I membrane protein</topology>
    </subcellularLocation>
</comment>
<feature type="transmembrane region" description="Helical" evidence="7">
    <location>
        <begin position="174"/>
        <end position="196"/>
    </location>
</feature>
<evidence type="ECO:0000256" key="6">
    <source>
        <dbReference type="ARBA" id="ARBA00023136"/>
    </source>
</evidence>
<evidence type="ECO:0000256" key="4">
    <source>
        <dbReference type="ARBA" id="ARBA00022729"/>
    </source>
</evidence>